<gene>
    <name evidence="1" type="ORF">NAG76_20630</name>
</gene>
<dbReference type="InterPro" id="IPR029062">
    <property type="entry name" value="Class_I_gatase-like"/>
</dbReference>
<dbReference type="InterPro" id="IPR044668">
    <property type="entry name" value="PuuD-like"/>
</dbReference>
<dbReference type="Gene3D" id="3.40.50.880">
    <property type="match status" value="1"/>
</dbReference>
<accession>A0A9J6ZDU5</accession>
<organism evidence="1 2">
    <name type="scientific">Candidatus Pristimantibacillus lignocellulolyticus</name>
    <dbReference type="NCBI Taxonomy" id="2994561"/>
    <lineage>
        <taxon>Bacteria</taxon>
        <taxon>Bacillati</taxon>
        <taxon>Bacillota</taxon>
        <taxon>Bacilli</taxon>
        <taxon>Bacillales</taxon>
        <taxon>Paenibacillaceae</taxon>
        <taxon>Candidatus Pristimantibacillus</taxon>
    </lineage>
</organism>
<dbReference type="FunFam" id="3.40.50.880:FF:000030">
    <property type="entry name" value="Gamma-glutamyl-gamma-aminobutyrate hydrolase PuuD"/>
    <property type="match status" value="1"/>
</dbReference>
<evidence type="ECO:0000313" key="2">
    <source>
        <dbReference type="Proteomes" id="UP001056756"/>
    </source>
</evidence>
<dbReference type="GO" id="GO:0033969">
    <property type="term" value="F:gamma-glutamyl-gamma-aminobutyrate hydrolase activity"/>
    <property type="evidence" value="ECO:0007669"/>
    <property type="project" value="TreeGrafter"/>
</dbReference>
<dbReference type="EMBL" id="CP097899">
    <property type="protein sequence ID" value="URN94199.1"/>
    <property type="molecule type" value="Genomic_DNA"/>
</dbReference>
<name>A0A9J6ZDU5_9BACL</name>
<dbReference type="PANTHER" id="PTHR43235:SF1">
    <property type="entry name" value="GLUTAMINE AMIDOTRANSFERASE PB2B2.05-RELATED"/>
    <property type="match status" value="1"/>
</dbReference>
<dbReference type="SUPFAM" id="SSF52317">
    <property type="entry name" value="Class I glutamine amidotransferase-like"/>
    <property type="match status" value="1"/>
</dbReference>
<dbReference type="PANTHER" id="PTHR43235">
    <property type="entry name" value="GLUTAMINE AMIDOTRANSFERASE PB2B2.05-RELATED"/>
    <property type="match status" value="1"/>
</dbReference>
<dbReference type="CDD" id="cd01745">
    <property type="entry name" value="GATase1_2"/>
    <property type="match status" value="1"/>
</dbReference>
<dbReference type="KEGG" id="plig:NAG76_20630"/>
<reference evidence="1" key="1">
    <citation type="submission" date="2022-05" db="EMBL/GenBank/DDBJ databases">
        <title>Novel bacterial taxa in a minimal lignocellulolytic consortium and its capacity to transform plastics disclosed by genome-resolved metagenomics.</title>
        <authorList>
            <person name="Rodriguez C.A.D."/>
            <person name="Diaz-Garcia L."/>
            <person name="Herrera K."/>
            <person name="Tarazona N.A."/>
            <person name="Sproer C."/>
            <person name="Overmann J."/>
            <person name="Jimenez D.J."/>
        </authorList>
    </citation>
    <scope>NUCLEOTIDE SEQUENCE</scope>
    <source>
        <strain evidence="1">MAG5</strain>
    </source>
</reference>
<dbReference type="AlphaFoldDB" id="A0A9J6ZDU5"/>
<protein>
    <submittedName>
        <fullName evidence="1">Gamma-glutamyl-gamma-aminobutyrate hydrolase family protein</fullName>
    </submittedName>
</protein>
<sequence length="234" mass="26353">MRKPLIGVLPLYDEQKDSYWMLPAYMKALEEAGAIPVMLPLTVDQSNLEQIATGMDGLLFTGGHDVDPKLYGQERLEQCGLSIHERDEMEQKLFQLALAVDLPLLGICRGIQIFNVLLGGTLYQDLPSQLDSKLKHVQQPPYATPSHEVEVKRKSSLYRMVGKKRLDVNSYHHQAIDILAPGCKVMAVAQDGIIEAIEHPAYRYLMAVQWHPEFSYVADNVSKEIFRSFVEAAS</sequence>
<proteinExistence type="predicted"/>
<dbReference type="Proteomes" id="UP001056756">
    <property type="component" value="Chromosome"/>
</dbReference>
<dbReference type="PROSITE" id="PS51273">
    <property type="entry name" value="GATASE_TYPE_1"/>
    <property type="match status" value="1"/>
</dbReference>
<dbReference type="GO" id="GO:0005829">
    <property type="term" value="C:cytosol"/>
    <property type="evidence" value="ECO:0007669"/>
    <property type="project" value="TreeGrafter"/>
</dbReference>
<evidence type="ECO:0000313" key="1">
    <source>
        <dbReference type="EMBL" id="URN94199.1"/>
    </source>
</evidence>
<keyword evidence="1" id="KW-0378">Hydrolase</keyword>
<dbReference type="Pfam" id="PF07722">
    <property type="entry name" value="Peptidase_C26"/>
    <property type="match status" value="1"/>
</dbReference>
<dbReference type="InterPro" id="IPR011697">
    <property type="entry name" value="Peptidase_C26"/>
</dbReference>
<dbReference type="GO" id="GO:0006598">
    <property type="term" value="P:polyamine catabolic process"/>
    <property type="evidence" value="ECO:0007669"/>
    <property type="project" value="TreeGrafter"/>
</dbReference>